<accession>A0A1M4UVR2</accession>
<dbReference type="GO" id="GO:0043683">
    <property type="term" value="P:type IV pilus assembly"/>
    <property type="evidence" value="ECO:0007669"/>
    <property type="project" value="InterPro"/>
</dbReference>
<evidence type="ECO:0000313" key="2">
    <source>
        <dbReference type="Proteomes" id="UP000184148"/>
    </source>
</evidence>
<dbReference type="AlphaFoldDB" id="A0A1M4UVR2"/>
<dbReference type="STRING" id="1121429.SAMN02745133_00777"/>
<protein>
    <submittedName>
        <fullName evidence="1">Type IV pilus assembly protein PilO</fullName>
    </submittedName>
</protein>
<dbReference type="InterPro" id="IPR007445">
    <property type="entry name" value="PilO"/>
</dbReference>
<dbReference type="EMBL" id="FQUY01000003">
    <property type="protein sequence ID" value="SHE60826.1"/>
    <property type="molecule type" value="Genomic_DNA"/>
</dbReference>
<sequence>MLKKYQNLSPREKVLLSALGLLLLFTGLYRFVLEKQITAYLENKSKLVETRQQLAMARSMLAGEKAQRQKAKDVEKKLASVLPFFDTQVQSGGALVDLSWKAYQCRVSIEGVKPMPVVDKQYHLEIPLTLKISGQYLDIVEFLKELENLPNASEIRRADFSPGNQGTPANVVGTTTEVSDWHQNGEIDVELDMVLFSHRAPVKTADQARKLMESWAVGRANAFQSVEPVSHLEEITIPTIETNSIEKDFPDN</sequence>
<gene>
    <name evidence="1" type="ORF">SAMN02745133_00777</name>
</gene>
<dbReference type="GO" id="GO:0043107">
    <property type="term" value="P:type IV pilus-dependent motility"/>
    <property type="evidence" value="ECO:0007669"/>
    <property type="project" value="InterPro"/>
</dbReference>
<dbReference type="Gene3D" id="3.30.70.60">
    <property type="match status" value="1"/>
</dbReference>
<dbReference type="Pfam" id="PF04350">
    <property type="entry name" value="PilO"/>
    <property type="match status" value="1"/>
</dbReference>
<dbReference type="InterPro" id="IPR014717">
    <property type="entry name" value="Transl_elong_EF1B/ribsomal_bS6"/>
</dbReference>
<name>A0A1M4UVR2_9FIRM</name>
<dbReference type="RefSeq" id="WP_073236002.1">
    <property type="nucleotide sequence ID" value="NZ_FQUY01000003.1"/>
</dbReference>
<dbReference type="OrthoDB" id="1786548at2"/>
<dbReference type="Proteomes" id="UP000184148">
    <property type="component" value="Unassembled WGS sequence"/>
</dbReference>
<keyword evidence="2" id="KW-1185">Reference proteome</keyword>
<evidence type="ECO:0000313" key="1">
    <source>
        <dbReference type="EMBL" id="SHE60826.1"/>
    </source>
</evidence>
<dbReference type="PANTHER" id="PTHR39555">
    <property type="entry name" value="FIMBRIAL ASSEMBLY PROTEIN PILO-LIKE PROTEIN-RELATED"/>
    <property type="match status" value="1"/>
</dbReference>
<dbReference type="PANTHER" id="PTHR39555:SF1">
    <property type="entry name" value="TYPE IV PILUS INNER MEMBRANE COMPONENT PILO"/>
    <property type="match status" value="1"/>
</dbReference>
<reference evidence="2" key="1">
    <citation type="submission" date="2016-11" db="EMBL/GenBank/DDBJ databases">
        <authorList>
            <person name="Varghese N."/>
            <person name="Submissions S."/>
        </authorList>
    </citation>
    <scope>NUCLEOTIDE SEQUENCE [LARGE SCALE GENOMIC DNA]</scope>
    <source>
        <strain evidence="2">DSM 12395</strain>
    </source>
</reference>
<proteinExistence type="predicted"/>
<organism evidence="1 2">
    <name type="scientific">Desulforamulus putei DSM 12395</name>
    <dbReference type="NCBI Taxonomy" id="1121429"/>
    <lineage>
        <taxon>Bacteria</taxon>
        <taxon>Bacillati</taxon>
        <taxon>Bacillota</taxon>
        <taxon>Clostridia</taxon>
        <taxon>Eubacteriales</taxon>
        <taxon>Peptococcaceae</taxon>
        <taxon>Desulforamulus</taxon>
    </lineage>
</organism>